<feature type="domain" description="VWFA" evidence="2">
    <location>
        <begin position="49"/>
        <end position="228"/>
    </location>
</feature>
<keyword evidence="1" id="KW-0472">Membrane</keyword>
<proteinExistence type="predicted"/>
<keyword evidence="1" id="KW-0812">Transmembrane</keyword>
<dbReference type="Pfam" id="PF13519">
    <property type="entry name" value="VWA_2"/>
    <property type="match status" value="1"/>
</dbReference>
<reference evidence="3 4" key="1">
    <citation type="submission" date="2023-03" db="EMBL/GenBank/DDBJ databases">
        <authorList>
            <person name="Pearce D."/>
        </authorList>
    </citation>
    <scope>NUCLEOTIDE SEQUENCE [LARGE SCALE GENOMIC DNA]</scope>
    <source>
        <strain evidence="3">Msz</strain>
    </source>
</reference>
<dbReference type="InterPro" id="IPR002035">
    <property type="entry name" value="VWF_A"/>
</dbReference>
<evidence type="ECO:0000256" key="1">
    <source>
        <dbReference type="SAM" id="Phobius"/>
    </source>
</evidence>
<feature type="transmembrane region" description="Helical" evidence="1">
    <location>
        <begin position="306"/>
        <end position="325"/>
    </location>
</feature>
<dbReference type="CDD" id="cd00198">
    <property type="entry name" value="vWFA"/>
    <property type="match status" value="1"/>
</dbReference>
<name>A0ABN8WYD2_9GAMM</name>
<evidence type="ECO:0000313" key="4">
    <source>
        <dbReference type="Proteomes" id="UP001162030"/>
    </source>
</evidence>
<keyword evidence="4" id="KW-1185">Reference proteome</keyword>
<accession>A0ABN8WYD2</accession>
<dbReference type="Proteomes" id="UP001162030">
    <property type="component" value="Chromosome"/>
</dbReference>
<evidence type="ECO:0000259" key="2">
    <source>
        <dbReference type="SMART" id="SM00327"/>
    </source>
</evidence>
<dbReference type="EMBL" id="OX458333">
    <property type="protein sequence ID" value="CAI8746248.1"/>
    <property type="molecule type" value="Genomic_DNA"/>
</dbReference>
<sequence length="328" mass="36679">MDDRAGISARFTLRLLRHARDPRFLCAVMAFVCVAIALFYPTLKLSRPVFDHIIVVDITRSMNVTDYRIGDRPTSRLEMVKSAMRSALRELPCDSRLGLGLFTGRQSFLLFEPIEVCSGFEAIDTAMERIDWRMAWDADSRIADGLYDALTHLQDLNANLVFVTDGHEAPPLNPRYKREFDSVKGKLKGIVIGAGGLNLSPIPKFNERGEAIGFYSEEDVPHRSTFGLPPKPPSEIEGYHARNAPFGSELVIGTEHLSSLKEDYLRGLAEEAGLLYSRLENLEDLGRALQHSEFARFETVASDIRWLPAGLALAALVVLYGVLPFKLR</sequence>
<dbReference type="Gene3D" id="3.40.50.410">
    <property type="entry name" value="von Willebrand factor, type A domain"/>
    <property type="match status" value="1"/>
</dbReference>
<evidence type="ECO:0000313" key="3">
    <source>
        <dbReference type="EMBL" id="CAI8746248.1"/>
    </source>
</evidence>
<dbReference type="InterPro" id="IPR036465">
    <property type="entry name" value="vWFA_dom_sf"/>
</dbReference>
<protein>
    <submittedName>
        <fullName evidence="3">MxaL protein</fullName>
    </submittedName>
</protein>
<organism evidence="3 4">
    <name type="scientific">Methylocaldum szegediense</name>
    <dbReference type="NCBI Taxonomy" id="73780"/>
    <lineage>
        <taxon>Bacteria</taxon>
        <taxon>Pseudomonadati</taxon>
        <taxon>Pseudomonadota</taxon>
        <taxon>Gammaproteobacteria</taxon>
        <taxon>Methylococcales</taxon>
        <taxon>Methylococcaceae</taxon>
        <taxon>Methylocaldum</taxon>
    </lineage>
</organism>
<keyword evidence="1" id="KW-1133">Transmembrane helix</keyword>
<dbReference type="SUPFAM" id="SSF53300">
    <property type="entry name" value="vWA-like"/>
    <property type="match status" value="1"/>
</dbReference>
<dbReference type="SMART" id="SM00327">
    <property type="entry name" value="VWA"/>
    <property type="match status" value="1"/>
</dbReference>
<feature type="transmembrane region" description="Helical" evidence="1">
    <location>
        <begin position="24"/>
        <end position="43"/>
    </location>
</feature>
<gene>
    <name evidence="3" type="ORF">MSZNOR_0562</name>
</gene>